<organism evidence="2 3">
    <name type="scientific">Eumeta variegata</name>
    <name type="common">Bagworm moth</name>
    <name type="synonym">Eumeta japonica</name>
    <dbReference type="NCBI Taxonomy" id="151549"/>
    <lineage>
        <taxon>Eukaryota</taxon>
        <taxon>Metazoa</taxon>
        <taxon>Ecdysozoa</taxon>
        <taxon>Arthropoda</taxon>
        <taxon>Hexapoda</taxon>
        <taxon>Insecta</taxon>
        <taxon>Pterygota</taxon>
        <taxon>Neoptera</taxon>
        <taxon>Endopterygota</taxon>
        <taxon>Lepidoptera</taxon>
        <taxon>Glossata</taxon>
        <taxon>Ditrysia</taxon>
        <taxon>Tineoidea</taxon>
        <taxon>Psychidae</taxon>
        <taxon>Oiketicinae</taxon>
        <taxon>Eumeta</taxon>
    </lineage>
</organism>
<protein>
    <submittedName>
        <fullName evidence="2">Uncharacterized protein</fullName>
    </submittedName>
</protein>
<evidence type="ECO:0000256" key="1">
    <source>
        <dbReference type="SAM" id="MobiDB-lite"/>
    </source>
</evidence>
<evidence type="ECO:0000313" key="2">
    <source>
        <dbReference type="EMBL" id="GBP03650.1"/>
    </source>
</evidence>
<accession>A0A4C1SR28</accession>
<comment type="caution">
    <text evidence="2">The sequence shown here is derived from an EMBL/GenBank/DDBJ whole genome shotgun (WGS) entry which is preliminary data.</text>
</comment>
<proteinExistence type="predicted"/>
<keyword evidence="3" id="KW-1185">Reference proteome</keyword>
<reference evidence="2 3" key="1">
    <citation type="journal article" date="2019" name="Commun. Biol.">
        <title>The bagworm genome reveals a unique fibroin gene that provides high tensile strength.</title>
        <authorList>
            <person name="Kono N."/>
            <person name="Nakamura H."/>
            <person name="Ohtoshi R."/>
            <person name="Tomita M."/>
            <person name="Numata K."/>
            <person name="Arakawa K."/>
        </authorList>
    </citation>
    <scope>NUCLEOTIDE SEQUENCE [LARGE SCALE GENOMIC DNA]</scope>
</reference>
<sequence length="92" mass="10658">MHINTGLGSKTRLGSKNRIECYDDKEKEPDQNQKEDSDRLIYEKASQMLRELDKRRPQFSVYGMFALHAALPLRVLAVASNYVVVQLQFPFL</sequence>
<feature type="region of interest" description="Disordered" evidence="1">
    <location>
        <begin position="18"/>
        <end position="38"/>
    </location>
</feature>
<dbReference type="AlphaFoldDB" id="A0A4C1SR28"/>
<gene>
    <name evidence="2" type="ORF">EVAR_2405_1</name>
</gene>
<evidence type="ECO:0000313" key="3">
    <source>
        <dbReference type="Proteomes" id="UP000299102"/>
    </source>
</evidence>
<name>A0A4C1SR28_EUMVA</name>
<dbReference type="Proteomes" id="UP000299102">
    <property type="component" value="Unassembled WGS sequence"/>
</dbReference>
<dbReference type="EMBL" id="BGZK01000011">
    <property type="protein sequence ID" value="GBP03650.1"/>
    <property type="molecule type" value="Genomic_DNA"/>
</dbReference>